<dbReference type="EMBL" id="JAESVG020000005">
    <property type="protein sequence ID" value="KAG8627329.1"/>
    <property type="molecule type" value="Genomic_DNA"/>
</dbReference>
<proteinExistence type="predicted"/>
<dbReference type="Proteomes" id="UP000809789">
    <property type="component" value="Unassembled WGS sequence"/>
</dbReference>
<reference evidence="2" key="1">
    <citation type="submission" date="2021-07" db="EMBL/GenBank/DDBJ databases">
        <title>Elsinoe batatas strain:CRI-CJ2 Genome sequencing and assembly.</title>
        <authorList>
            <person name="Huang L."/>
        </authorList>
    </citation>
    <scope>NUCLEOTIDE SEQUENCE</scope>
    <source>
        <strain evidence="2">CRI-CJ2</strain>
    </source>
</reference>
<feature type="compositionally biased region" description="Polar residues" evidence="1">
    <location>
        <begin position="237"/>
        <end position="254"/>
    </location>
</feature>
<evidence type="ECO:0000313" key="3">
    <source>
        <dbReference type="Proteomes" id="UP000809789"/>
    </source>
</evidence>
<evidence type="ECO:0000313" key="2">
    <source>
        <dbReference type="EMBL" id="KAG8627329.1"/>
    </source>
</evidence>
<name>A0A8K0PJ39_9PEZI</name>
<dbReference type="AlphaFoldDB" id="A0A8K0PJ39"/>
<gene>
    <name evidence="2" type="ORF">KVT40_004812</name>
</gene>
<organism evidence="2 3">
    <name type="scientific">Elsinoe batatas</name>
    <dbReference type="NCBI Taxonomy" id="2601811"/>
    <lineage>
        <taxon>Eukaryota</taxon>
        <taxon>Fungi</taxon>
        <taxon>Dikarya</taxon>
        <taxon>Ascomycota</taxon>
        <taxon>Pezizomycotina</taxon>
        <taxon>Dothideomycetes</taxon>
        <taxon>Dothideomycetidae</taxon>
        <taxon>Myriangiales</taxon>
        <taxon>Elsinoaceae</taxon>
        <taxon>Elsinoe</taxon>
    </lineage>
</organism>
<sequence>MSRLYVIYNKSQRLNPLFTTRRYPYYQETLYYHKEAVQTPVYRLQLSMTSSPSVPPGEGLSLDLLDVEHWTTDGIKDYLKKTADPTMDFFRAYFGYAARSGTTSDFLVHLDKKHDKFDFDQALQLTVALLDAALKQRGHHLRDSPKMEAFYEARKAVEYQILHPATPNQRTLQRVLFQKGLHKRCQDTAWSRPGSIDVDCVIQKFIMQARKRHMHNEKAKARAEAARGGETARSSPGGETTTNSPGSGRTTNSPGGDGQTAK</sequence>
<feature type="region of interest" description="Disordered" evidence="1">
    <location>
        <begin position="212"/>
        <end position="262"/>
    </location>
</feature>
<feature type="compositionally biased region" description="Basic and acidic residues" evidence="1">
    <location>
        <begin position="216"/>
        <end position="227"/>
    </location>
</feature>
<dbReference type="OrthoDB" id="10488035at2759"/>
<accession>A0A8K0PJ39</accession>
<evidence type="ECO:0000256" key="1">
    <source>
        <dbReference type="SAM" id="MobiDB-lite"/>
    </source>
</evidence>
<keyword evidence="3" id="KW-1185">Reference proteome</keyword>
<protein>
    <submittedName>
        <fullName evidence="2">Uncharacterized protein</fullName>
    </submittedName>
</protein>
<comment type="caution">
    <text evidence="2">The sequence shown here is derived from an EMBL/GenBank/DDBJ whole genome shotgun (WGS) entry which is preliminary data.</text>
</comment>